<keyword evidence="3" id="KW-1003">Cell membrane</keyword>
<keyword evidence="6 12" id="KW-1133">Transmembrane helix</keyword>
<reference evidence="13 14" key="1">
    <citation type="journal article" date="2021" name="Nat. Plants">
        <title>The Taxus genome provides insights into paclitaxel biosynthesis.</title>
        <authorList>
            <person name="Xiong X."/>
            <person name="Gou J."/>
            <person name="Liao Q."/>
            <person name="Li Y."/>
            <person name="Zhou Q."/>
            <person name="Bi G."/>
            <person name="Li C."/>
            <person name="Du R."/>
            <person name="Wang X."/>
            <person name="Sun T."/>
            <person name="Guo L."/>
            <person name="Liang H."/>
            <person name="Lu P."/>
            <person name="Wu Y."/>
            <person name="Zhang Z."/>
            <person name="Ro D.K."/>
            <person name="Shang Y."/>
            <person name="Huang S."/>
            <person name="Yan J."/>
        </authorList>
    </citation>
    <scope>NUCLEOTIDE SEQUENCE [LARGE SCALE GENOMIC DNA]</scope>
    <source>
        <strain evidence="13">Ta-2019</strain>
    </source>
</reference>
<evidence type="ECO:0000256" key="3">
    <source>
        <dbReference type="ARBA" id="ARBA00022475"/>
    </source>
</evidence>
<comment type="subcellular location">
    <subcellularLocation>
        <location evidence="1">Cell membrane</location>
        <topology evidence="1">Multi-pass membrane protein</topology>
    </subcellularLocation>
</comment>
<feature type="transmembrane region" description="Helical" evidence="12">
    <location>
        <begin position="165"/>
        <end position="192"/>
    </location>
</feature>
<evidence type="ECO:0000256" key="7">
    <source>
        <dbReference type="ARBA" id="ARBA00023065"/>
    </source>
</evidence>
<keyword evidence="4 12" id="KW-0812">Transmembrane</keyword>
<evidence type="ECO:0008006" key="15">
    <source>
        <dbReference type="Google" id="ProtNLM"/>
    </source>
</evidence>
<keyword evidence="8 12" id="KW-0472">Membrane</keyword>
<evidence type="ECO:0000256" key="4">
    <source>
        <dbReference type="ARBA" id="ARBA00022692"/>
    </source>
</evidence>
<keyword evidence="5" id="KW-0851">Voltage-gated channel</keyword>
<organism evidence="13 14">
    <name type="scientific">Taxus chinensis</name>
    <name type="common">Chinese yew</name>
    <name type="synonym">Taxus wallichiana var. chinensis</name>
    <dbReference type="NCBI Taxonomy" id="29808"/>
    <lineage>
        <taxon>Eukaryota</taxon>
        <taxon>Viridiplantae</taxon>
        <taxon>Streptophyta</taxon>
        <taxon>Embryophyta</taxon>
        <taxon>Tracheophyta</taxon>
        <taxon>Spermatophyta</taxon>
        <taxon>Pinopsida</taxon>
        <taxon>Pinidae</taxon>
        <taxon>Conifers II</taxon>
        <taxon>Cupressales</taxon>
        <taxon>Taxaceae</taxon>
        <taxon>Taxus</taxon>
    </lineage>
</organism>
<dbReference type="EMBL" id="JAHRHJ020003813">
    <property type="protein sequence ID" value="KAH9290767.1"/>
    <property type="molecule type" value="Genomic_DNA"/>
</dbReference>
<keyword evidence="7" id="KW-0406">Ion transport</keyword>
<evidence type="ECO:0000256" key="8">
    <source>
        <dbReference type="ARBA" id="ARBA00023136"/>
    </source>
</evidence>
<dbReference type="AlphaFoldDB" id="A0AA38C653"/>
<dbReference type="PANTHER" id="PTHR46480">
    <property type="entry name" value="F20B24.22"/>
    <property type="match status" value="1"/>
</dbReference>
<evidence type="ECO:0000256" key="11">
    <source>
        <dbReference type="SAM" id="MobiDB-lite"/>
    </source>
</evidence>
<dbReference type="Gene3D" id="1.20.120.350">
    <property type="entry name" value="Voltage-gated potassium channels. Chain C"/>
    <property type="match status" value="1"/>
</dbReference>
<dbReference type="Proteomes" id="UP000824469">
    <property type="component" value="Unassembled WGS sequence"/>
</dbReference>
<feature type="transmembrane region" description="Helical" evidence="12">
    <location>
        <begin position="128"/>
        <end position="153"/>
    </location>
</feature>
<evidence type="ECO:0000256" key="10">
    <source>
        <dbReference type="SAM" id="Coils"/>
    </source>
</evidence>
<proteinExistence type="predicted"/>
<dbReference type="GO" id="GO:0034702">
    <property type="term" value="C:monoatomic ion channel complex"/>
    <property type="evidence" value="ECO:0007669"/>
    <property type="project" value="UniProtKB-KW"/>
</dbReference>
<dbReference type="InterPro" id="IPR031846">
    <property type="entry name" value="Hvcn1"/>
</dbReference>
<comment type="caution">
    <text evidence="13">The sequence shown here is derived from an EMBL/GenBank/DDBJ whole genome shotgun (WGS) entry which is preliminary data.</text>
</comment>
<evidence type="ECO:0000256" key="1">
    <source>
        <dbReference type="ARBA" id="ARBA00004651"/>
    </source>
</evidence>
<dbReference type="GO" id="GO:0005886">
    <property type="term" value="C:plasma membrane"/>
    <property type="evidence" value="ECO:0007669"/>
    <property type="project" value="UniProtKB-SubCell"/>
</dbReference>
<dbReference type="PANTHER" id="PTHR46480:SF1">
    <property type="entry name" value="VOLTAGE-GATED HYDROGEN CHANNEL 1"/>
    <property type="match status" value="1"/>
</dbReference>
<keyword evidence="2" id="KW-0813">Transport</keyword>
<evidence type="ECO:0000313" key="14">
    <source>
        <dbReference type="Proteomes" id="UP000824469"/>
    </source>
</evidence>
<keyword evidence="9" id="KW-0407">Ion channel</keyword>
<evidence type="ECO:0000313" key="13">
    <source>
        <dbReference type="EMBL" id="KAH9290767.1"/>
    </source>
</evidence>
<evidence type="ECO:0000256" key="5">
    <source>
        <dbReference type="ARBA" id="ARBA00022882"/>
    </source>
</evidence>
<feature type="region of interest" description="Disordered" evidence="11">
    <location>
        <begin position="1"/>
        <end position="29"/>
    </location>
</feature>
<dbReference type="InterPro" id="IPR027359">
    <property type="entry name" value="Volt_channel_dom_sf"/>
</dbReference>
<protein>
    <recommendedName>
        <fullName evidence="15">Voltage-gated hydrogen channel 1</fullName>
    </recommendedName>
</protein>
<feature type="coiled-coil region" evidence="10">
    <location>
        <begin position="206"/>
        <end position="233"/>
    </location>
</feature>
<dbReference type="OMA" id="VWYHWAG"/>
<evidence type="ECO:0000256" key="2">
    <source>
        <dbReference type="ARBA" id="ARBA00022448"/>
    </source>
</evidence>
<evidence type="ECO:0000256" key="6">
    <source>
        <dbReference type="ARBA" id="ARBA00022989"/>
    </source>
</evidence>
<evidence type="ECO:0000256" key="9">
    <source>
        <dbReference type="ARBA" id="ARBA00023303"/>
    </source>
</evidence>
<name>A0AA38C653_TAXCH</name>
<keyword evidence="14" id="KW-1185">Reference proteome</keyword>
<evidence type="ECO:0000256" key="12">
    <source>
        <dbReference type="SAM" id="Phobius"/>
    </source>
</evidence>
<gene>
    <name evidence="13" type="ORF">KI387_034884</name>
</gene>
<dbReference type="GO" id="GO:0030171">
    <property type="term" value="F:voltage-gated proton channel activity"/>
    <property type="evidence" value="ECO:0007669"/>
    <property type="project" value="InterPro"/>
</dbReference>
<sequence length="256" mass="29249">MGNSEKDPLLMDLPRTQKPTSSSNSSQLEESIERIKNEWNNRRKVTRWCRQKMQERRRASWRIRLGEFLESTPVHVGTLILLLIDLLATAVDILKTLHNKSHDLNSCTSLLESCHCVDHFERSESLEFLFWVGIVILCLLLLNVGGLLVAFGASFFGHPGYVLDLVVLSTALCLEIFLDAQTAGLLVILTLWRIVRVAHGIFEVTDEAMESEIHNIETQFEALETNNKQMQQLLKDKDILTSHLQRQLQQCQADNQ</sequence>
<keyword evidence="10" id="KW-0175">Coiled coil</keyword>
<accession>A0AA38C653</accession>